<feature type="domain" description="FAS1" evidence="14">
    <location>
        <begin position="24"/>
        <end position="172"/>
    </location>
</feature>
<dbReference type="EMBL" id="GHES01028016">
    <property type="protein sequence ID" value="MPA58575.1"/>
    <property type="molecule type" value="Transcribed_RNA"/>
</dbReference>
<comment type="similarity">
    <text evidence="2">Belongs to the fasciclin-like AGP family.</text>
</comment>
<dbReference type="FunFam" id="2.30.180.10:FF:000010">
    <property type="entry name" value="Fasciclin-like arabinogalactan protein 2"/>
    <property type="match status" value="1"/>
</dbReference>
<gene>
    <name evidence="15" type="ORF">Din_028016</name>
    <name evidence="16" type="ORF">Din_028017</name>
</gene>
<evidence type="ECO:0000256" key="13">
    <source>
        <dbReference type="SAM" id="SignalP"/>
    </source>
</evidence>
<dbReference type="GO" id="GO:0005886">
    <property type="term" value="C:plasma membrane"/>
    <property type="evidence" value="ECO:0007669"/>
    <property type="project" value="UniProtKB-SubCell"/>
</dbReference>
<evidence type="ECO:0000256" key="9">
    <source>
        <dbReference type="ARBA" id="ARBA00023180"/>
    </source>
</evidence>
<dbReference type="EMBL" id="GHES01028017">
    <property type="protein sequence ID" value="MPA58576.1"/>
    <property type="molecule type" value="Transcribed_RNA"/>
</dbReference>
<dbReference type="InterPro" id="IPR000782">
    <property type="entry name" value="FAS1_domain"/>
</dbReference>
<keyword evidence="9" id="KW-0325">Glycoprotein</keyword>
<dbReference type="PROSITE" id="PS50213">
    <property type="entry name" value="FAS1"/>
    <property type="match status" value="2"/>
</dbReference>
<protein>
    <submittedName>
        <fullName evidence="16">Putative FASCICLIN-like arabinogalactan 2</fullName>
    </submittedName>
</protein>
<sequence>MQIVPVLTLSLLLLLSLLSYTTHAHNITSILAQHPEFSTFNHYLTVTHLAAEINRRRTITVCALDNAAMSDLLSKQLSIYAIKNVLSLHVFADYFGAKKLHQIPDSSTLTATMFQATGNAPGTSGYVNITDLKGGKVGFSAEDNNGKIDSVYVKSVKEIPYNISVIQISKILTSAEAEAPTAGPSALNLTSLMSKQGCKAFNDLLTGTDAKKTFTENLDGGLTVLCPSDEAIKAFMPKYKNLTAAGKASLLLYHGVPVYQSMGMLKSNNGLMNTLATDGANKYDFTVQNDGEIVTLKTKVVTATITGTIVDEDPLAVYKIDKVLLPRELFKVAPAAPAPKAESPKAAKGKKKSNSDEDSAAPEPDASDDDDAADLTATDNGSISINGGRLFASVFGLCLGAFAFL</sequence>
<dbReference type="SUPFAM" id="SSF82153">
    <property type="entry name" value="FAS1 domain"/>
    <property type="match status" value="2"/>
</dbReference>
<feature type="compositionally biased region" description="Acidic residues" evidence="12">
    <location>
        <begin position="356"/>
        <end position="373"/>
    </location>
</feature>
<evidence type="ECO:0000313" key="15">
    <source>
        <dbReference type="EMBL" id="MPA58575.1"/>
    </source>
</evidence>
<keyword evidence="6" id="KW-0677">Repeat</keyword>
<name>A0A5B7ART3_DAVIN</name>
<evidence type="ECO:0000256" key="1">
    <source>
        <dbReference type="ARBA" id="ARBA00004609"/>
    </source>
</evidence>
<dbReference type="GO" id="GO:0098552">
    <property type="term" value="C:side of membrane"/>
    <property type="evidence" value="ECO:0007669"/>
    <property type="project" value="UniProtKB-KW"/>
</dbReference>
<keyword evidence="3" id="KW-1003">Cell membrane</keyword>
<evidence type="ECO:0000256" key="10">
    <source>
        <dbReference type="ARBA" id="ARBA00023288"/>
    </source>
</evidence>
<evidence type="ECO:0000256" key="2">
    <source>
        <dbReference type="ARBA" id="ARBA00007843"/>
    </source>
</evidence>
<evidence type="ECO:0000256" key="3">
    <source>
        <dbReference type="ARBA" id="ARBA00022475"/>
    </source>
</evidence>
<keyword evidence="5 13" id="KW-0732">Signal</keyword>
<evidence type="ECO:0000256" key="8">
    <source>
        <dbReference type="ARBA" id="ARBA00023136"/>
    </source>
</evidence>
<evidence type="ECO:0000313" key="16">
    <source>
        <dbReference type="EMBL" id="MPA58576.1"/>
    </source>
</evidence>
<dbReference type="Pfam" id="PF02469">
    <property type="entry name" value="Fasciclin"/>
    <property type="match status" value="2"/>
</dbReference>
<keyword evidence="4" id="KW-0336">GPI-anchor</keyword>
<proteinExistence type="inferred from homology"/>
<feature type="chain" id="PRO_5036138475" evidence="13">
    <location>
        <begin position="25"/>
        <end position="405"/>
    </location>
</feature>
<comment type="subcellular location">
    <subcellularLocation>
        <location evidence="1">Cell membrane</location>
        <topology evidence="1">Lipid-anchor</topology>
        <topology evidence="1">GPI-anchor</topology>
    </subcellularLocation>
</comment>
<evidence type="ECO:0000256" key="4">
    <source>
        <dbReference type="ARBA" id="ARBA00022622"/>
    </source>
</evidence>
<evidence type="ECO:0000256" key="12">
    <source>
        <dbReference type="SAM" id="MobiDB-lite"/>
    </source>
</evidence>
<evidence type="ECO:0000256" key="11">
    <source>
        <dbReference type="ARBA" id="ARBA00024686"/>
    </source>
</evidence>
<evidence type="ECO:0000256" key="5">
    <source>
        <dbReference type="ARBA" id="ARBA00022729"/>
    </source>
</evidence>
<accession>A0A5B7ART3</accession>
<dbReference type="PANTHER" id="PTHR32382:SF82">
    <property type="entry name" value="FASCICLIN-LIKE ARABINOGALACTAN PROTEIN 2"/>
    <property type="match status" value="1"/>
</dbReference>
<dbReference type="SMART" id="SM00554">
    <property type="entry name" value="FAS1"/>
    <property type="match status" value="2"/>
</dbReference>
<evidence type="ECO:0000256" key="6">
    <source>
        <dbReference type="ARBA" id="ARBA00022737"/>
    </source>
</evidence>
<dbReference type="Gene3D" id="2.30.180.10">
    <property type="entry name" value="FAS1 domain"/>
    <property type="match status" value="2"/>
</dbReference>
<comment type="function">
    <text evidence="11">May be a cell surface adhesion protein.</text>
</comment>
<keyword evidence="8" id="KW-0472">Membrane</keyword>
<dbReference type="InterPro" id="IPR033254">
    <property type="entry name" value="Plant_FLA"/>
</dbReference>
<keyword evidence="7" id="KW-0654">Proteoglycan</keyword>
<reference evidence="16" key="1">
    <citation type="submission" date="2019-08" db="EMBL/GenBank/DDBJ databases">
        <title>Reference gene set and small RNA set construction with multiple tissues from Davidia involucrata Baill.</title>
        <authorList>
            <person name="Yang H."/>
            <person name="Zhou C."/>
            <person name="Li G."/>
            <person name="Wang J."/>
            <person name="Gao P."/>
            <person name="Wang M."/>
            <person name="Wang R."/>
            <person name="Zhao Y."/>
        </authorList>
    </citation>
    <scope>NUCLEOTIDE SEQUENCE</scope>
    <source>
        <tissue evidence="16">Mixed with DoveR01_LX</tissue>
    </source>
</reference>
<dbReference type="PANTHER" id="PTHR32382">
    <property type="entry name" value="FASCICLIN-LIKE ARABINOGALACTAN PROTEIN"/>
    <property type="match status" value="1"/>
</dbReference>
<dbReference type="InterPro" id="IPR036378">
    <property type="entry name" value="FAS1_dom_sf"/>
</dbReference>
<dbReference type="AlphaFoldDB" id="A0A5B7ART3"/>
<organism evidence="16">
    <name type="scientific">Davidia involucrata</name>
    <name type="common">Dove tree</name>
    <dbReference type="NCBI Taxonomy" id="16924"/>
    <lineage>
        <taxon>Eukaryota</taxon>
        <taxon>Viridiplantae</taxon>
        <taxon>Streptophyta</taxon>
        <taxon>Embryophyta</taxon>
        <taxon>Tracheophyta</taxon>
        <taxon>Spermatophyta</taxon>
        <taxon>Magnoliopsida</taxon>
        <taxon>eudicotyledons</taxon>
        <taxon>Gunneridae</taxon>
        <taxon>Pentapetalae</taxon>
        <taxon>asterids</taxon>
        <taxon>Cornales</taxon>
        <taxon>Nyssaceae</taxon>
        <taxon>Davidia</taxon>
    </lineage>
</organism>
<evidence type="ECO:0000256" key="7">
    <source>
        <dbReference type="ARBA" id="ARBA00022974"/>
    </source>
</evidence>
<dbReference type="FunFam" id="2.30.180.10:FF:000008">
    <property type="entry name" value="Fasciclin-like arabinogalactan protein 10"/>
    <property type="match status" value="1"/>
</dbReference>
<feature type="region of interest" description="Disordered" evidence="12">
    <location>
        <begin position="339"/>
        <end position="378"/>
    </location>
</feature>
<feature type="domain" description="FAS1" evidence="14">
    <location>
        <begin position="185"/>
        <end position="324"/>
    </location>
</feature>
<feature type="signal peptide" evidence="13">
    <location>
        <begin position="1"/>
        <end position="24"/>
    </location>
</feature>
<evidence type="ECO:0000259" key="14">
    <source>
        <dbReference type="PROSITE" id="PS50213"/>
    </source>
</evidence>
<keyword evidence="10" id="KW-0449">Lipoprotein</keyword>